<evidence type="ECO:0000256" key="7">
    <source>
        <dbReference type="ARBA" id="ARBA00022777"/>
    </source>
</evidence>
<evidence type="ECO:0000256" key="8">
    <source>
        <dbReference type="ARBA" id="ARBA00022840"/>
    </source>
</evidence>
<evidence type="ECO:0000313" key="12">
    <source>
        <dbReference type="EMBL" id="SFK00840.1"/>
    </source>
</evidence>
<keyword evidence="8 11" id="KW-0067">ATP-binding</keyword>
<evidence type="ECO:0000256" key="4">
    <source>
        <dbReference type="ARBA" id="ARBA00022679"/>
    </source>
</evidence>
<dbReference type="OrthoDB" id="8909021at2"/>
<dbReference type="GO" id="GO:0004417">
    <property type="term" value="F:hydroxyethylthiazole kinase activity"/>
    <property type="evidence" value="ECO:0007669"/>
    <property type="project" value="UniProtKB-UniRule"/>
</dbReference>
<keyword evidence="4 11" id="KW-0808">Transferase</keyword>
<evidence type="ECO:0000256" key="10">
    <source>
        <dbReference type="ARBA" id="ARBA00022977"/>
    </source>
</evidence>
<dbReference type="PIRSF" id="PIRSF000513">
    <property type="entry name" value="Thz_kinase"/>
    <property type="match status" value="1"/>
</dbReference>
<evidence type="ECO:0000256" key="6">
    <source>
        <dbReference type="ARBA" id="ARBA00022741"/>
    </source>
</evidence>
<dbReference type="Proteomes" id="UP000243374">
    <property type="component" value="Unassembled WGS sequence"/>
</dbReference>
<comment type="similarity">
    <text evidence="11">Belongs to the Thz kinase family.</text>
</comment>
<comment type="pathway">
    <text evidence="3 11">Cofactor biosynthesis; thiamine diphosphate biosynthesis; 4-methyl-5-(2-phosphoethyl)-thiazole from 5-(2-hydroxyethyl)-4-methylthiazole: step 1/1.</text>
</comment>
<dbReference type="CDD" id="cd01170">
    <property type="entry name" value="THZ_kinase"/>
    <property type="match status" value="1"/>
</dbReference>
<evidence type="ECO:0000256" key="11">
    <source>
        <dbReference type="HAMAP-Rule" id="MF_00228"/>
    </source>
</evidence>
<protein>
    <recommendedName>
        <fullName evidence="11">Hydroxyethylthiazole kinase</fullName>
        <ecNumber evidence="11">2.7.1.50</ecNumber>
    </recommendedName>
    <alternativeName>
        <fullName evidence="11">4-methyl-5-beta-hydroxyethylthiazole kinase</fullName>
        <shortName evidence="11">TH kinase</shortName>
        <shortName evidence="11">Thz kinase</shortName>
    </alternativeName>
</protein>
<comment type="catalytic activity">
    <reaction evidence="1 11">
        <text>5-(2-hydroxyethyl)-4-methylthiazole + ATP = 4-methyl-5-(2-phosphooxyethyl)-thiazole + ADP + H(+)</text>
        <dbReference type="Rhea" id="RHEA:24212"/>
        <dbReference type="ChEBI" id="CHEBI:15378"/>
        <dbReference type="ChEBI" id="CHEBI:17957"/>
        <dbReference type="ChEBI" id="CHEBI:30616"/>
        <dbReference type="ChEBI" id="CHEBI:58296"/>
        <dbReference type="ChEBI" id="CHEBI:456216"/>
        <dbReference type="EC" id="2.7.1.50"/>
    </reaction>
</comment>
<dbReference type="InterPro" id="IPR029056">
    <property type="entry name" value="Ribokinase-like"/>
</dbReference>
<keyword evidence="9 11" id="KW-0460">Magnesium</keyword>
<keyword evidence="13" id="KW-1185">Reference proteome</keyword>
<keyword evidence="10 11" id="KW-0784">Thiamine biosynthesis</keyword>
<accession>A0A662ZAL7</accession>
<gene>
    <name evidence="11" type="primary">thiM</name>
    <name evidence="12" type="ORF">SAMN04487865_10143</name>
</gene>
<evidence type="ECO:0000256" key="9">
    <source>
        <dbReference type="ARBA" id="ARBA00022842"/>
    </source>
</evidence>
<sequence>MTEHEVKQQIISAISKARETTPLSPSITNTVTTNLVANAQLAVGGSAAMIYLPDEAEAMALIGGSFYINMGTLLPVYAETLPRVIRVLKKNSKPWVLDPVGIGVGSLRESLLLSMKECPPSVIRGNASEIIALANLWGLDSGMDKDGVRGVDATDSVESSKKAAESLASYTKGAVAVSGEVDLVTDGNITVFLDGGSALCTKITGAGCSLGGVTAVYAAVTSPLIAALTASSVYNAASELAEKNCKGPASFQVAFIDNLYSVSAEQINKSSLRIVSA</sequence>
<dbReference type="InterPro" id="IPR000417">
    <property type="entry name" value="Hyethyz_kinase"/>
</dbReference>
<dbReference type="EMBL" id="FOSF01000014">
    <property type="protein sequence ID" value="SFK00840.1"/>
    <property type="molecule type" value="Genomic_DNA"/>
</dbReference>
<evidence type="ECO:0000256" key="3">
    <source>
        <dbReference type="ARBA" id="ARBA00004868"/>
    </source>
</evidence>
<dbReference type="Gene3D" id="3.40.1190.20">
    <property type="match status" value="1"/>
</dbReference>
<keyword evidence="6 11" id="KW-0547">Nucleotide-binding</keyword>
<dbReference type="EC" id="2.7.1.50" evidence="11"/>
<keyword evidence="5 11" id="KW-0479">Metal-binding</keyword>
<dbReference type="PRINTS" id="PR01099">
    <property type="entry name" value="HYETHTZKNASE"/>
</dbReference>
<dbReference type="GO" id="GO:0009229">
    <property type="term" value="P:thiamine diphosphate biosynthetic process"/>
    <property type="evidence" value="ECO:0007669"/>
    <property type="project" value="UniProtKB-UniRule"/>
</dbReference>
<organism evidence="12 13">
    <name type="scientific">Succinivibrio dextrinosolvens</name>
    <dbReference type="NCBI Taxonomy" id="83771"/>
    <lineage>
        <taxon>Bacteria</taxon>
        <taxon>Pseudomonadati</taxon>
        <taxon>Pseudomonadota</taxon>
        <taxon>Gammaproteobacteria</taxon>
        <taxon>Aeromonadales</taxon>
        <taxon>Succinivibrionaceae</taxon>
        <taxon>Succinivibrio</taxon>
    </lineage>
</organism>
<evidence type="ECO:0000256" key="5">
    <source>
        <dbReference type="ARBA" id="ARBA00022723"/>
    </source>
</evidence>
<keyword evidence="7 11" id="KW-0418">Kinase</keyword>
<dbReference type="RefSeq" id="WP_074840119.1">
    <property type="nucleotide sequence ID" value="NZ_CP047056.1"/>
</dbReference>
<feature type="binding site" evidence="11">
    <location>
        <position position="124"/>
    </location>
    <ligand>
        <name>ATP</name>
        <dbReference type="ChEBI" id="CHEBI:30616"/>
    </ligand>
</feature>
<dbReference type="GO" id="GO:0009228">
    <property type="term" value="P:thiamine biosynthetic process"/>
    <property type="evidence" value="ECO:0007669"/>
    <property type="project" value="UniProtKB-KW"/>
</dbReference>
<dbReference type="HAMAP" id="MF_00228">
    <property type="entry name" value="Thz_kinase"/>
    <property type="match status" value="1"/>
</dbReference>
<evidence type="ECO:0000256" key="2">
    <source>
        <dbReference type="ARBA" id="ARBA00001946"/>
    </source>
</evidence>
<reference evidence="12 13" key="1">
    <citation type="submission" date="2016-10" db="EMBL/GenBank/DDBJ databases">
        <authorList>
            <person name="Varghese N."/>
            <person name="Submissions S."/>
        </authorList>
    </citation>
    <scope>NUCLEOTIDE SEQUENCE [LARGE SCALE GENOMIC DNA]</scope>
    <source>
        <strain evidence="12 13">22B</strain>
    </source>
</reference>
<dbReference type="GO" id="GO:0005524">
    <property type="term" value="F:ATP binding"/>
    <property type="evidence" value="ECO:0007669"/>
    <property type="project" value="UniProtKB-UniRule"/>
</dbReference>
<name>A0A662ZAL7_9GAMM</name>
<comment type="function">
    <text evidence="11">Catalyzes the phosphorylation of the hydroxyl group of 4-methyl-5-beta-hydroxyethylthiazole (THZ).</text>
</comment>
<dbReference type="UniPathway" id="UPA00060">
    <property type="reaction ID" value="UER00139"/>
</dbReference>
<dbReference type="AlphaFoldDB" id="A0A662ZAL7"/>
<evidence type="ECO:0000313" key="13">
    <source>
        <dbReference type="Proteomes" id="UP000243374"/>
    </source>
</evidence>
<dbReference type="GO" id="GO:0000287">
    <property type="term" value="F:magnesium ion binding"/>
    <property type="evidence" value="ECO:0007669"/>
    <property type="project" value="UniProtKB-UniRule"/>
</dbReference>
<feature type="binding site" evidence="11">
    <location>
        <position position="49"/>
    </location>
    <ligand>
        <name>substrate</name>
    </ligand>
</feature>
<dbReference type="SUPFAM" id="SSF53613">
    <property type="entry name" value="Ribokinase-like"/>
    <property type="match status" value="1"/>
</dbReference>
<proteinExistence type="inferred from homology"/>
<dbReference type="Pfam" id="PF02110">
    <property type="entry name" value="HK"/>
    <property type="match status" value="1"/>
</dbReference>
<evidence type="ECO:0000256" key="1">
    <source>
        <dbReference type="ARBA" id="ARBA00001771"/>
    </source>
</evidence>
<feature type="binding site" evidence="11">
    <location>
        <position position="178"/>
    </location>
    <ligand>
        <name>ATP</name>
        <dbReference type="ChEBI" id="CHEBI:30616"/>
    </ligand>
</feature>
<dbReference type="NCBIfam" id="NF006830">
    <property type="entry name" value="PRK09355.1"/>
    <property type="match status" value="1"/>
</dbReference>
<feature type="binding site" evidence="11">
    <location>
        <position position="205"/>
    </location>
    <ligand>
        <name>substrate</name>
    </ligand>
</feature>
<comment type="cofactor">
    <cofactor evidence="2 11">
        <name>Mg(2+)</name>
        <dbReference type="ChEBI" id="CHEBI:18420"/>
    </cofactor>
</comment>